<dbReference type="Proteomes" id="UP000326907">
    <property type="component" value="Unassembled WGS sequence"/>
</dbReference>
<proteinExistence type="predicted"/>
<accession>A0A5N5EJX7</accession>
<keyword evidence="2" id="KW-0472">Membrane</keyword>
<keyword evidence="2" id="KW-1133">Transmembrane helix</keyword>
<reference evidence="3 4" key="1">
    <citation type="submission" date="2019-09" db="EMBL/GenBank/DDBJ databases">
        <authorList>
            <person name="Liu P."/>
        </authorList>
    </citation>
    <scope>NUCLEOTIDE SEQUENCE [LARGE SCALE GENOMIC DNA]</scope>
    <source>
        <strain evidence="3 4">TRM68085</strain>
    </source>
</reference>
<dbReference type="AlphaFoldDB" id="A0A5N5EJX7"/>
<feature type="region of interest" description="Disordered" evidence="1">
    <location>
        <begin position="299"/>
        <end position="341"/>
    </location>
</feature>
<dbReference type="RefSeq" id="WP_151511445.1">
    <property type="nucleotide sequence ID" value="NZ_VYUA01000016.1"/>
</dbReference>
<feature type="compositionally biased region" description="Basic and acidic residues" evidence="1">
    <location>
        <begin position="327"/>
        <end position="340"/>
    </location>
</feature>
<gene>
    <name evidence="3" type="ORF">F5983_19345</name>
</gene>
<comment type="caution">
    <text evidence="3">The sequence shown here is derived from an EMBL/GenBank/DDBJ whole genome shotgun (WGS) entry which is preliminary data.</text>
</comment>
<feature type="transmembrane region" description="Helical" evidence="2">
    <location>
        <begin position="597"/>
        <end position="619"/>
    </location>
</feature>
<evidence type="ECO:0000256" key="2">
    <source>
        <dbReference type="SAM" id="Phobius"/>
    </source>
</evidence>
<feature type="region of interest" description="Disordered" evidence="1">
    <location>
        <begin position="513"/>
        <end position="584"/>
    </location>
</feature>
<keyword evidence="2" id="KW-0812">Transmembrane</keyword>
<protein>
    <submittedName>
        <fullName evidence="3">Uncharacterized protein</fullName>
    </submittedName>
</protein>
<evidence type="ECO:0000256" key="1">
    <source>
        <dbReference type="SAM" id="MobiDB-lite"/>
    </source>
</evidence>
<dbReference type="EMBL" id="VYUA01000016">
    <property type="protein sequence ID" value="KAB2591007.1"/>
    <property type="molecule type" value="Genomic_DNA"/>
</dbReference>
<name>A0A5N5EJX7_9ACTN</name>
<feature type="compositionally biased region" description="Pro residues" evidence="1">
    <location>
        <begin position="517"/>
        <end position="556"/>
    </location>
</feature>
<sequence>MNDALDQVVFRWDGNQGRSRTGMAAVAHSCSPERADDLGRELGPLLWVPGPSPRRSSVRIRSRSGSTLLVQRWPTTDRGGRPSTACHVLIDDGTTLNPRWCLGLGGTTWSDPTTAETASGRLPVMDGAQLGAAAKHQLTAMTDQLPSVREPLVTVVAEWLRDPDRRLSLLADEHSLPGWPQRNAAPLLYLGLLSVFGNWTGKEWSYATYDTEDTHPLRLTCVPRWSSQAAGSGAPGRIRLRLPAEPDIEGRAATEMVDYMLARPGARPGVPHLAGELTHGARMDRRDRREALRRMLDTRHRPAQHPPVQHPEAQQPPNHQDHKKRQERKERQERQPDPHTRQQLQHLLTELLHHQRADTAGASRLAARLQELPDGPLLILLRAEGLPWASLDLLLTELGHSGRLRTRDDETAQALCTEVLRNNLYVRQNRRHPSDSPSVAEMRERAGDLFSWAVAPLVRDPRHTLDLGELLNLILLEGRTTGQDQLRRILVSPPGGRAPDLPPQIWQQVVKGLLTPTPAPPPPPPAPVPSSPPPPPPPPPPLPAAYAPAAPPPPSQAPHVHAARPASVAEEEQEGEGEREGSRFQRPEVSELLYQTWFIGTLAAVVLTAVVIILLAIALN</sequence>
<evidence type="ECO:0000313" key="4">
    <source>
        <dbReference type="Proteomes" id="UP000326907"/>
    </source>
</evidence>
<evidence type="ECO:0000313" key="3">
    <source>
        <dbReference type="EMBL" id="KAB2591007.1"/>
    </source>
</evidence>
<organism evidence="3 4">
    <name type="scientific">Streptomyces arboris</name>
    <dbReference type="NCBI Taxonomy" id="2600619"/>
    <lineage>
        <taxon>Bacteria</taxon>
        <taxon>Bacillati</taxon>
        <taxon>Actinomycetota</taxon>
        <taxon>Actinomycetes</taxon>
        <taxon>Kitasatosporales</taxon>
        <taxon>Streptomycetaceae</taxon>
        <taxon>Streptomyces</taxon>
    </lineage>
</organism>
<keyword evidence="4" id="KW-1185">Reference proteome</keyword>